<gene>
    <name evidence="1" type="ORF">GL267_004835</name>
</gene>
<name>A0ACD5H8W2_9PROT</name>
<reference evidence="1" key="1">
    <citation type="submission" date="2023-06" db="EMBL/GenBank/DDBJ databases">
        <title>Complete and circular genome of Acidithiobacillus ferrianus DSM 107098.</title>
        <authorList>
            <person name="Norris P.R."/>
            <person name="Falagan C."/>
            <person name="Moya-Beltran A."/>
            <person name="Castro M."/>
            <person name="Quatrini R."/>
            <person name="Johnson D.B."/>
        </authorList>
    </citation>
    <scope>NUCLEOTIDE SEQUENCE</scope>
    <source>
        <strain evidence="1">MG</strain>
    </source>
</reference>
<accession>A0ACD5H8W2</accession>
<proteinExistence type="predicted"/>
<sequence length="263" mass="29876">MQGPSTIPQDWTLAVGTTIEAICGTVGEFMERRHFFNEVIPEKLLTLSEMVPFEAVYAYTTALCQTSKENLRLSIESHQFLCNQVFNLFSHTQSYAPSVFISLSNYDLQGDIGYLPSSDTTGCAVHLRLDAALDGALKELIERQCLLRYWITKQVQQEIMISDKFQCLNPDVKVLIHNLQQTGSLRLYDITIPGFPGYAVISLYGADESHIVQYCTGLSYGYSAASAIEKSMLELWQCYVFLHYFKVGEYDIDDINDNYQRHL</sequence>
<dbReference type="Proteomes" id="UP000470022">
    <property type="component" value="Chromosome"/>
</dbReference>
<organism evidence="1 2">
    <name type="scientific">Acidithiobacillus ferrianus</name>
    <dbReference type="NCBI Taxonomy" id="2678518"/>
    <lineage>
        <taxon>Bacteria</taxon>
        <taxon>Pseudomonadati</taxon>
        <taxon>Pseudomonadota</taxon>
        <taxon>Acidithiobacillia</taxon>
        <taxon>Acidithiobacillales</taxon>
        <taxon>Acidithiobacillaceae</taxon>
        <taxon>Acidithiobacillus</taxon>
    </lineage>
</organism>
<protein>
    <submittedName>
        <fullName evidence="1">YcaO-like family protein</fullName>
    </submittedName>
</protein>
<keyword evidence="2" id="KW-1185">Reference proteome</keyword>
<dbReference type="EMBL" id="CP127523">
    <property type="protein sequence ID" value="XRI70016.1"/>
    <property type="molecule type" value="Genomic_DNA"/>
</dbReference>
<evidence type="ECO:0000313" key="1">
    <source>
        <dbReference type="EMBL" id="XRI70016.1"/>
    </source>
</evidence>
<evidence type="ECO:0000313" key="2">
    <source>
        <dbReference type="Proteomes" id="UP000470022"/>
    </source>
</evidence>